<dbReference type="InterPro" id="IPR036162">
    <property type="entry name" value="Resolvase-like_N_sf"/>
</dbReference>
<gene>
    <name evidence="9" type="ORF">WM43_07400</name>
    <name evidence="10" type="ORF">WM43_14225</name>
</gene>
<evidence type="ECO:0000256" key="5">
    <source>
        <dbReference type="ARBA" id="ARBA00023172"/>
    </source>
</evidence>
<dbReference type="Gene3D" id="1.10.10.60">
    <property type="entry name" value="Homeodomain-like"/>
    <property type="match status" value="1"/>
</dbReference>
<keyword evidence="4" id="KW-0238">DNA-binding</keyword>
<comment type="similarity">
    <text evidence="1">Belongs to the site-specific recombinase resolvase family.</text>
</comment>
<dbReference type="InterPro" id="IPR006120">
    <property type="entry name" value="Resolvase_HTH_dom"/>
</dbReference>
<dbReference type="Proteomes" id="UP000076809">
    <property type="component" value="Chromosome"/>
</dbReference>
<dbReference type="Gene3D" id="3.40.50.1390">
    <property type="entry name" value="Resolvase, N-terminal catalytic domain"/>
    <property type="match status" value="1"/>
</dbReference>
<dbReference type="PROSITE" id="PS51736">
    <property type="entry name" value="RECOMBINASES_3"/>
    <property type="match status" value="1"/>
</dbReference>
<reference evidence="10 11" key="1">
    <citation type="journal article" date="2016" name="J. Clin. Microbiol.">
        <title>Detection and Whole-Genome Sequencing of Carbapenemase-Producing Aeromonas hydrophila Isolates from Routine Perirectal Surveillance Culture.</title>
        <authorList>
            <person name="Hughes H.Y."/>
            <person name="Conlan S.P."/>
            <person name="Lau A.F."/>
            <person name="Dekker J.P."/>
            <person name="Michelin A.V."/>
            <person name="Youn J.H."/>
            <person name="Henderson D.K."/>
            <person name="Frank K.M."/>
            <person name="Segre J.A."/>
            <person name="Palmore T.N."/>
        </authorList>
    </citation>
    <scope>NUCLEOTIDE SEQUENCE [LARGE SCALE GENOMIC DNA]</scope>
    <source>
        <strain evidence="10 11">AVNIH1</strain>
    </source>
</reference>
<dbReference type="GO" id="GO:0003677">
    <property type="term" value="F:DNA binding"/>
    <property type="evidence" value="ECO:0007669"/>
    <property type="project" value="UniProtKB-KW"/>
</dbReference>
<dbReference type="AlphaFoldDB" id="A0AAC9B8U0"/>
<dbReference type="FunFam" id="3.40.50.1390:FF:000001">
    <property type="entry name" value="DNA recombinase"/>
    <property type="match status" value="1"/>
</dbReference>
<dbReference type="Pfam" id="PF00239">
    <property type="entry name" value="Resolvase"/>
    <property type="match status" value="1"/>
</dbReference>
<evidence type="ECO:0000313" key="9">
    <source>
        <dbReference type="EMBL" id="ANB52501.1"/>
    </source>
</evidence>
<evidence type="ECO:0000256" key="3">
    <source>
        <dbReference type="ARBA" id="ARBA00023100"/>
    </source>
</evidence>
<sequence>MGQVIGYARVSSVGQSLDVQLDKLAEAGAEKVYQEKMSGKSAKDRQQLQAMLGYVREGDTVVITKLDRLGRSLADLLKIVEKLEEKGVTLRVLDQTFDTGSAQGRLMLSMLGAFAEFELELRKERQMDGIAKAKEQGKHLGRPKELDEEKVKERLKVGDLSPAGVAKELGIGRSTAYRIAKAMKDAGEL</sequence>
<dbReference type="InterPro" id="IPR006119">
    <property type="entry name" value="Resolv_N"/>
</dbReference>
<keyword evidence="2" id="KW-0229">DNA integration</keyword>
<dbReference type="PANTHER" id="PTHR30461:SF26">
    <property type="entry name" value="RESOLVASE HOMOLOG YNEB"/>
    <property type="match status" value="1"/>
</dbReference>
<evidence type="ECO:0000313" key="11">
    <source>
        <dbReference type="Proteomes" id="UP000076809"/>
    </source>
</evidence>
<evidence type="ECO:0000256" key="4">
    <source>
        <dbReference type="ARBA" id="ARBA00023125"/>
    </source>
</evidence>
<dbReference type="GO" id="GO:0000150">
    <property type="term" value="F:DNA strand exchange activity"/>
    <property type="evidence" value="ECO:0007669"/>
    <property type="project" value="UniProtKB-KW"/>
</dbReference>
<dbReference type="PANTHER" id="PTHR30461">
    <property type="entry name" value="DNA-INVERTASE FROM LAMBDOID PROPHAGE"/>
    <property type="match status" value="1"/>
</dbReference>
<dbReference type="InterPro" id="IPR050639">
    <property type="entry name" value="SSR_resolvase"/>
</dbReference>
<evidence type="ECO:0000313" key="10">
    <source>
        <dbReference type="EMBL" id="ANB53733.1"/>
    </source>
</evidence>
<protein>
    <submittedName>
        <fullName evidence="10">Resolvase</fullName>
    </submittedName>
</protein>
<keyword evidence="5" id="KW-0233">DNA recombination</keyword>
<dbReference type="EMBL" id="CP014774">
    <property type="protein sequence ID" value="ANB52501.1"/>
    <property type="molecule type" value="Genomic_DNA"/>
</dbReference>
<feature type="active site" description="O-(5'-phospho-DNA)-serine intermediate" evidence="6 7">
    <location>
        <position position="11"/>
    </location>
</feature>
<evidence type="ECO:0000256" key="1">
    <source>
        <dbReference type="ARBA" id="ARBA00009913"/>
    </source>
</evidence>
<evidence type="ECO:0000259" key="8">
    <source>
        <dbReference type="PROSITE" id="PS51736"/>
    </source>
</evidence>
<dbReference type="InterPro" id="IPR006118">
    <property type="entry name" value="Recombinase_CS"/>
</dbReference>
<evidence type="ECO:0000256" key="6">
    <source>
        <dbReference type="PIRSR" id="PIRSR606118-50"/>
    </source>
</evidence>
<dbReference type="Pfam" id="PF02796">
    <property type="entry name" value="HTH_7"/>
    <property type="match status" value="1"/>
</dbReference>
<dbReference type="PROSITE" id="PS00398">
    <property type="entry name" value="RECOMBINASES_2"/>
    <property type="match status" value="1"/>
</dbReference>
<evidence type="ECO:0000256" key="7">
    <source>
        <dbReference type="PROSITE-ProRule" id="PRU10137"/>
    </source>
</evidence>
<dbReference type="EMBL" id="CP014774">
    <property type="protein sequence ID" value="ANB53733.1"/>
    <property type="molecule type" value="Genomic_DNA"/>
</dbReference>
<accession>A0AAC9B8U0</accession>
<name>A0AAC9B8U0_AERVE</name>
<keyword evidence="3" id="KW-0230">DNA invertase</keyword>
<dbReference type="RefSeq" id="WP_064338562.1">
    <property type="nucleotide sequence ID" value="NZ_CP014774.1"/>
</dbReference>
<dbReference type="CDD" id="cd03768">
    <property type="entry name" value="SR_ResInv"/>
    <property type="match status" value="1"/>
</dbReference>
<dbReference type="PROSITE" id="PS00397">
    <property type="entry name" value="RECOMBINASES_1"/>
    <property type="match status" value="1"/>
</dbReference>
<evidence type="ECO:0000256" key="2">
    <source>
        <dbReference type="ARBA" id="ARBA00022908"/>
    </source>
</evidence>
<dbReference type="SUPFAM" id="SSF53041">
    <property type="entry name" value="Resolvase-like"/>
    <property type="match status" value="1"/>
</dbReference>
<dbReference type="SMART" id="SM00857">
    <property type="entry name" value="Resolvase"/>
    <property type="match status" value="1"/>
</dbReference>
<feature type="domain" description="Resolvase/invertase-type recombinase catalytic" evidence="8">
    <location>
        <begin position="3"/>
        <end position="137"/>
    </location>
</feature>
<dbReference type="GO" id="GO:0015074">
    <property type="term" value="P:DNA integration"/>
    <property type="evidence" value="ECO:0007669"/>
    <property type="project" value="UniProtKB-KW"/>
</dbReference>
<organism evidence="10 11">
    <name type="scientific">Aeromonas veronii</name>
    <dbReference type="NCBI Taxonomy" id="654"/>
    <lineage>
        <taxon>Bacteria</taxon>
        <taxon>Pseudomonadati</taxon>
        <taxon>Pseudomonadota</taxon>
        <taxon>Gammaproteobacteria</taxon>
        <taxon>Aeromonadales</taxon>
        <taxon>Aeromonadaceae</taxon>
        <taxon>Aeromonas</taxon>
    </lineage>
</organism>
<proteinExistence type="inferred from homology"/>